<comment type="caution">
    <text evidence="2">The sequence shown here is derived from an EMBL/GenBank/DDBJ whole genome shotgun (WGS) entry which is preliminary data.</text>
</comment>
<dbReference type="GO" id="GO:0007623">
    <property type="term" value="P:circadian rhythm"/>
    <property type="evidence" value="ECO:0007669"/>
    <property type="project" value="InterPro"/>
</dbReference>
<feature type="region of interest" description="Disordered" evidence="1">
    <location>
        <begin position="93"/>
        <end position="159"/>
    </location>
</feature>
<name>A0A9N7MJU1_STRHE</name>
<dbReference type="PANTHER" id="PTHR33334:SF8">
    <property type="entry name" value="PROTEIN LNK1"/>
    <property type="match status" value="1"/>
</dbReference>
<proteinExistence type="predicted"/>
<evidence type="ECO:0000313" key="2">
    <source>
        <dbReference type="EMBL" id="CAA0807327.1"/>
    </source>
</evidence>
<feature type="region of interest" description="Disordered" evidence="1">
    <location>
        <begin position="401"/>
        <end position="432"/>
    </location>
</feature>
<dbReference type="PANTHER" id="PTHR33334">
    <property type="entry name" value="PROTEIN LNK1"/>
    <property type="match status" value="1"/>
</dbReference>
<reference evidence="2" key="1">
    <citation type="submission" date="2019-12" db="EMBL/GenBank/DDBJ databases">
        <authorList>
            <person name="Scholes J."/>
        </authorList>
    </citation>
    <scope>NUCLEOTIDE SEQUENCE</scope>
</reference>
<organism evidence="2 3">
    <name type="scientific">Striga hermonthica</name>
    <name type="common">Purple witchweed</name>
    <name type="synonym">Buchnera hermonthica</name>
    <dbReference type="NCBI Taxonomy" id="68872"/>
    <lineage>
        <taxon>Eukaryota</taxon>
        <taxon>Viridiplantae</taxon>
        <taxon>Streptophyta</taxon>
        <taxon>Embryophyta</taxon>
        <taxon>Tracheophyta</taxon>
        <taxon>Spermatophyta</taxon>
        <taxon>Magnoliopsida</taxon>
        <taxon>eudicotyledons</taxon>
        <taxon>Gunneridae</taxon>
        <taxon>Pentapetalae</taxon>
        <taxon>asterids</taxon>
        <taxon>lamiids</taxon>
        <taxon>Lamiales</taxon>
        <taxon>Orobanchaceae</taxon>
        <taxon>Buchnereae</taxon>
        <taxon>Striga</taxon>
    </lineage>
</organism>
<gene>
    <name evidence="2" type="ORF">SHERM_10065</name>
</gene>
<feature type="compositionally biased region" description="Polar residues" evidence="1">
    <location>
        <begin position="346"/>
        <end position="367"/>
    </location>
</feature>
<feature type="region of interest" description="Disordered" evidence="1">
    <location>
        <begin position="345"/>
        <end position="373"/>
    </location>
</feature>
<feature type="compositionally biased region" description="Polar residues" evidence="1">
    <location>
        <begin position="139"/>
        <end position="153"/>
    </location>
</feature>
<dbReference type="Proteomes" id="UP001153555">
    <property type="component" value="Unassembled WGS sequence"/>
</dbReference>
<dbReference type="InterPro" id="IPR039928">
    <property type="entry name" value="LNK"/>
</dbReference>
<accession>A0A9N7MJU1</accession>
<evidence type="ECO:0000313" key="3">
    <source>
        <dbReference type="Proteomes" id="UP001153555"/>
    </source>
</evidence>
<dbReference type="OrthoDB" id="618331at2759"/>
<dbReference type="EMBL" id="CACSLK010001140">
    <property type="protein sequence ID" value="CAA0807327.1"/>
    <property type="molecule type" value="Genomic_DNA"/>
</dbReference>
<feature type="compositionally biased region" description="Polar residues" evidence="1">
    <location>
        <begin position="93"/>
        <end position="126"/>
    </location>
</feature>
<sequence length="581" mass="63848">MSDLCLYDLEDLVWDDFSHSDDHIVPHSGTGRAVDHSILGDSHKKPCCGIASFSNSTGDISSVGYVHPGRDQRGFPSLNKRKFTMLENDSWCNTPSGVSPSESNSIREASSVASENTTSSHYASKSNKTESKNHETCADDNTLSDKNTDNSSFGKAFGDTTHPGNNLSFFENAENTDSTELLFYGWPEIGNFDDVDRMFSSCDSTFGLGASKEDELGWFESADNIGGSGDIVKPEFEFPYPKPNPVEYNPQRHDSSKNDFINDFSMMGDGSWISEKSDSYMSFVNGPAMVNSKDSFIPKEQISNNKNQVKLQAQYHKTKETYLENGSFNYTIDLPNEAMQLPLSYVHSNNSPSSDLTSINPAPSSVKSEAHGLISPRDLSHASFQLPNDPKFPMAAPTVAGKREKLHNRQGKQGQYSGDKSEKHGDPGGASLLIPAELGSSHIHESSTMSYGVDDVSQEAASFRQLKLVMKQLDLRTKICIRDSLYRLARSAEQRHNHANLNDTGGAERDAGGVLLPAGANNFLDMETDTNPIDRSIAHLLFHRPPELPNTIRGSVTDPLVMVDMITCEENASKIVNDTDR</sequence>
<dbReference type="GO" id="GO:0006355">
    <property type="term" value="P:regulation of DNA-templated transcription"/>
    <property type="evidence" value="ECO:0007669"/>
    <property type="project" value="InterPro"/>
</dbReference>
<feature type="compositionally biased region" description="Basic and acidic residues" evidence="1">
    <location>
        <begin position="127"/>
        <end position="137"/>
    </location>
</feature>
<keyword evidence="3" id="KW-1185">Reference proteome</keyword>
<dbReference type="AlphaFoldDB" id="A0A9N7MJU1"/>
<protein>
    <submittedName>
        <fullName evidence="2">Dentin sialophosphoprotein-related</fullName>
    </submittedName>
</protein>
<evidence type="ECO:0000256" key="1">
    <source>
        <dbReference type="SAM" id="MobiDB-lite"/>
    </source>
</evidence>